<name>A0A1G5VNQ2_9BACT</name>
<dbReference type="InterPro" id="IPR000182">
    <property type="entry name" value="GNAT_dom"/>
</dbReference>
<feature type="domain" description="N-acetyltransferase" evidence="3">
    <location>
        <begin position="8"/>
        <end position="177"/>
    </location>
</feature>
<evidence type="ECO:0000313" key="4">
    <source>
        <dbReference type="EMBL" id="SDA46695.1"/>
    </source>
</evidence>
<keyword evidence="5" id="KW-1185">Reference proteome</keyword>
<protein>
    <submittedName>
        <fullName evidence="4">Ribosomal protein S18 acetylase RimI</fullName>
    </submittedName>
</protein>
<sequence>METNYQEPKIRLATAADLGDLLHLARTSFLQAFTAGNKPENVQAYLNEVFTLDQFEIELTNSASTFFVAEHDGDLIGYTKVNQVPAQTDVHDPESLEISRLYVLEDFLGLGLGKRLLETAIDFAKQNQKKYLWLGVWEKNARAIRFYEKNGLRIFGSHPFPFGDEIQTDYLMRVDFQQIA</sequence>
<dbReference type="SUPFAM" id="SSF55729">
    <property type="entry name" value="Acyl-CoA N-acyltransferases (Nat)"/>
    <property type="match status" value="1"/>
</dbReference>
<organism evidence="4 5">
    <name type="scientific">Algoriphagus alkaliphilus</name>
    <dbReference type="NCBI Taxonomy" id="279824"/>
    <lineage>
        <taxon>Bacteria</taxon>
        <taxon>Pseudomonadati</taxon>
        <taxon>Bacteroidota</taxon>
        <taxon>Cytophagia</taxon>
        <taxon>Cytophagales</taxon>
        <taxon>Cyclobacteriaceae</taxon>
        <taxon>Algoriphagus</taxon>
    </lineage>
</organism>
<evidence type="ECO:0000256" key="1">
    <source>
        <dbReference type="ARBA" id="ARBA00022679"/>
    </source>
</evidence>
<dbReference type="PROSITE" id="PS51186">
    <property type="entry name" value="GNAT"/>
    <property type="match status" value="1"/>
</dbReference>
<evidence type="ECO:0000256" key="2">
    <source>
        <dbReference type="ARBA" id="ARBA00023315"/>
    </source>
</evidence>
<dbReference type="RefSeq" id="WP_092728423.1">
    <property type="nucleotide sequence ID" value="NZ_FMXE01000004.1"/>
</dbReference>
<accession>A0A1G5VNQ2</accession>
<evidence type="ECO:0000259" key="3">
    <source>
        <dbReference type="PROSITE" id="PS51186"/>
    </source>
</evidence>
<dbReference type="Gene3D" id="3.40.630.30">
    <property type="match status" value="1"/>
</dbReference>
<dbReference type="InterPro" id="IPR016181">
    <property type="entry name" value="Acyl_CoA_acyltransferase"/>
</dbReference>
<dbReference type="OrthoDB" id="7205533at2"/>
<dbReference type="AlphaFoldDB" id="A0A1G5VNQ2"/>
<reference evidence="5" key="1">
    <citation type="submission" date="2016-10" db="EMBL/GenBank/DDBJ databases">
        <authorList>
            <person name="Varghese N."/>
            <person name="Submissions S."/>
        </authorList>
    </citation>
    <scope>NUCLEOTIDE SEQUENCE [LARGE SCALE GENOMIC DNA]</scope>
    <source>
        <strain evidence="5">DSM 22703</strain>
    </source>
</reference>
<keyword evidence="4" id="KW-0689">Ribosomal protein</keyword>
<gene>
    <name evidence="4" type="ORF">SAMN03080617_00547</name>
</gene>
<keyword evidence="1" id="KW-0808">Transferase</keyword>
<proteinExistence type="predicted"/>
<dbReference type="GO" id="GO:0005840">
    <property type="term" value="C:ribosome"/>
    <property type="evidence" value="ECO:0007669"/>
    <property type="project" value="UniProtKB-KW"/>
</dbReference>
<dbReference type="EMBL" id="FMXE01000004">
    <property type="protein sequence ID" value="SDA46695.1"/>
    <property type="molecule type" value="Genomic_DNA"/>
</dbReference>
<dbReference type="Proteomes" id="UP000198756">
    <property type="component" value="Unassembled WGS sequence"/>
</dbReference>
<dbReference type="Pfam" id="PF00583">
    <property type="entry name" value="Acetyltransf_1"/>
    <property type="match status" value="1"/>
</dbReference>
<dbReference type="PANTHER" id="PTHR43877">
    <property type="entry name" value="AMINOALKYLPHOSPHONATE N-ACETYLTRANSFERASE-RELATED-RELATED"/>
    <property type="match status" value="1"/>
</dbReference>
<dbReference type="InterPro" id="IPR050832">
    <property type="entry name" value="Bact_Acetyltransf"/>
</dbReference>
<keyword evidence="2" id="KW-0012">Acyltransferase</keyword>
<keyword evidence="4" id="KW-0687">Ribonucleoprotein</keyword>
<dbReference type="STRING" id="279824.SAMN03080617_00547"/>
<evidence type="ECO:0000313" key="5">
    <source>
        <dbReference type="Proteomes" id="UP000198756"/>
    </source>
</evidence>
<dbReference type="GO" id="GO:0016747">
    <property type="term" value="F:acyltransferase activity, transferring groups other than amino-acyl groups"/>
    <property type="evidence" value="ECO:0007669"/>
    <property type="project" value="InterPro"/>
</dbReference>